<dbReference type="EMBL" id="BAAAPO010000044">
    <property type="protein sequence ID" value="GAA1803364.1"/>
    <property type="molecule type" value="Genomic_DNA"/>
</dbReference>
<keyword evidence="9" id="KW-1185">Reference proteome</keyword>
<reference evidence="8 9" key="1">
    <citation type="journal article" date="2019" name="Int. J. Syst. Evol. Microbiol.">
        <title>The Global Catalogue of Microorganisms (GCM) 10K type strain sequencing project: providing services to taxonomists for standard genome sequencing and annotation.</title>
        <authorList>
            <consortium name="The Broad Institute Genomics Platform"/>
            <consortium name="The Broad Institute Genome Sequencing Center for Infectious Disease"/>
            <person name="Wu L."/>
            <person name="Ma J."/>
        </authorList>
    </citation>
    <scope>NUCLEOTIDE SEQUENCE [LARGE SCALE GENOMIC DNA]</scope>
    <source>
        <strain evidence="8 9">JCM 15592</strain>
    </source>
</reference>
<evidence type="ECO:0000256" key="1">
    <source>
        <dbReference type="ARBA" id="ARBA00008725"/>
    </source>
</evidence>
<evidence type="ECO:0000256" key="4">
    <source>
        <dbReference type="PIRNR" id="PIRNR002756"/>
    </source>
</evidence>
<feature type="chain" id="PRO_5045080323" description="Phosphate-binding protein" evidence="6">
    <location>
        <begin position="23"/>
        <end position="385"/>
    </location>
</feature>
<keyword evidence="3 4" id="KW-0592">Phosphate transport</keyword>
<name>A0ABN2LYI9_9MICO</name>
<feature type="signal peptide" evidence="6">
    <location>
        <begin position="1"/>
        <end position="22"/>
    </location>
</feature>
<dbReference type="PROSITE" id="PS51257">
    <property type="entry name" value="PROKAR_LIPOPROTEIN"/>
    <property type="match status" value="1"/>
</dbReference>
<evidence type="ECO:0000256" key="5">
    <source>
        <dbReference type="SAM" id="MobiDB-lite"/>
    </source>
</evidence>
<comment type="similarity">
    <text evidence="1 4">Belongs to the PstS family.</text>
</comment>
<proteinExistence type="inferred from homology"/>
<keyword evidence="2 4" id="KW-0813">Transport</keyword>
<organism evidence="8 9">
    <name type="scientific">Nostocoides veronense</name>
    <dbReference type="NCBI Taxonomy" id="330836"/>
    <lineage>
        <taxon>Bacteria</taxon>
        <taxon>Bacillati</taxon>
        <taxon>Actinomycetota</taxon>
        <taxon>Actinomycetes</taxon>
        <taxon>Micrococcales</taxon>
        <taxon>Intrasporangiaceae</taxon>
        <taxon>Nostocoides</taxon>
    </lineage>
</organism>
<gene>
    <name evidence="8" type="primary">pstS</name>
    <name evidence="8" type="ORF">GCM10009811_28700</name>
</gene>
<dbReference type="InterPro" id="IPR005673">
    <property type="entry name" value="ABC_phos-bd_PstS"/>
</dbReference>
<dbReference type="NCBIfam" id="TIGR00975">
    <property type="entry name" value="3a0107s03"/>
    <property type="match status" value="1"/>
</dbReference>
<feature type="region of interest" description="Disordered" evidence="5">
    <location>
        <begin position="27"/>
        <end position="70"/>
    </location>
</feature>
<dbReference type="Proteomes" id="UP001499938">
    <property type="component" value="Unassembled WGS sequence"/>
</dbReference>
<dbReference type="CDD" id="cd13565">
    <property type="entry name" value="PBP2_PstS"/>
    <property type="match status" value="1"/>
</dbReference>
<dbReference type="PANTHER" id="PTHR42996:SF1">
    <property type="entry name" value="PHOSPHATE-BINDING PROTEIN PSTS"/>
    <property type="match status" value="1"/>
</dbReference>
<dbReference type="InterPro" id="IPR024370">
    <property type="entry name" value="PBP_domain"/>
</dbReference>
<dbReference type="PIRSF" id="PIRSF002756">
    <property type="entry name" value="PstS"/>
    <property type="match status" value="1"/>
</dbReference>
<dbReference type="InterPro" id="IPR050962">
    <property type="entry name" value="Phosphate-bind_PstS"/>
</dbReference>
<evidence type="ECO:0000313" key="9">
    <source>
        <dbReference type="Proteomes" id="UP001499938"/>
    </source>
</evidence>
<evidence type="ECO:0000256" key="2">
    <source>
        <dbReference type="ARBA" id="ARBA00022448"/>
    </source>
</evidence>
<accession>A0ABN2LYI9</accession>
<dbReference type="Pfam" id="PF12849">
    <property type="entry name" value="PBP_like_2"/>
    <property type="match status" value="1"/>
</dbReference>
<evidence type="ECO:0000313" key="8">
    <source>
        <dbReference type="EMBL" id="GAA1803364.1"/>
    </source>
</evidence>
<feature type="domain" description="PBP" evidence="7">
    <location>
        <begin position="54"/>
        <end position="355"/>
    </location>
</feature>
<feature type="compositionally biased region" description="Low complexity" evidence="5">
    <location>
        <begin position="27"/>
        <end position="58"/>
    </location>
</feature>
<dbReference type="SUPFAM" id="SSF53850">
    <property type="entry name" value="Periplasmic binding protein-like II"/>
    <property type="match status" value="1"/>
</dbReference>
<comment type="caution">
    <text evidence="8">The sequence shown here is derived from an EMBL/GenBank/DDBJ whole genome shotgun (WGS) entry which is preliminary data.</text>
</comment>
<dbReference type="PANTHER" id="PTHR42996">
    <property type="entry name" value="PHOSPHATE-BINDING PROTEIN PSTS"/>
    <property type="match status" value="1"/>
</dbReference>
<dbReference type="Gene3D" id="3.40.190.10">
    <property type="entry name" value="Periplasmic binding protein-like II"/>
    <property type="match status" value="2"/>
</dbReference>
<keyword evidence="6" id="KW-0732">Signal</keyword>
<evidence type="ECO:0000256" key="6">
    <source>
        <dbReference type="SAM" id="SignalP"/>
    </source>
</evidence>
<protein>
    <recommendedName>
        <fullName evidence="4">Phosphate-binding protein</fullName>
    </recommendedName>
</protein>
<evidence type="ECO:0000259" key="7">
    <source>
        <dbReference type="Pfam" id="PF12849"/>
    </source>
</evidence>
<sequence>MQTIHRRRAAVLLVAAGSLALAGCGSDNNTASSSSSSASGSTNSSSTSGETSSTDAAACPSGTLNAEGSSAQKNAFEEVVTAYNEKCPDLTINYNPTGSGTGIKQFNAGQVDFAGSDSALKTEEKDGVIEVDAAKKRCESDAWNLPMVIGPIAVAYNLDGVDKLVLDAATLAAIFQGEITTWNDPKIAALNDGVTLPSTPIKPFFRSDESGTTENFTKYLKAAGGDAWAGEPAKSWTGKGEGKEKSSGVADAVKATAGGITYVELSYAKDNALGMAQIDNGSGAVELTSESIGKFIATSTADGEGNDLRLKLDYATKEAGAYPIGLVTYEIVCSVNKDKEKQNQIKSFLTYFASSDAQTLIEEIGYAPLPTEVQSKVEAAVSALS</sequence>
<evidence type="ECO:0000256" key="3">
    <source>
        <dbReference type="ARBA" id="ARBA00022592"/>
    </source>
</evidence>
<dbReference type="RefSeq" id="WP_344086888.1">
    <property type="nucleotide sequence ID" value="NZ_BAAAPO010000044.1"/>
</dbReference>